<keyword evidence="16" id="KW-0812">Transmembrane</keyword>
<comment type="similarity">
    <text evidence="5">In the N-terminal section; belongs to the AAA ATPase family.</text>
</comment>
<evidence type="ECO:0000256" key="14">
    <source>
        <dbReference type="ARBA" id="ARBA00023136"/>
    </source>
</evidence>
<dbReference type="InterPro" id="IPR027417">
    <property type="entry name" value="P-loop_NTPase"/>
</dbReference>
<evidence type="ECO:0000256" key="11">
    <source>
        <dbReference type="ARBA" id="ARBA00022840"/>
    </source>
</evidence>
<dbReference type="GO" id="GO:0006515">
    <property type="term" value="P:protein quality control for misfolded or incompletely synthesized proteins"/>
    <property type="evidence" value="ECO:0007669"/>
    <property type="project" value="TreeGrafter"/>
</dbReference>
<dbReference type="OMA" id="TANEVYP"/>
<dbReference type="Gene3D" id="1.20.58.760">
    <property type="entry name" value="Peptidase M41"/>
    <property type="match status" value="1"/>
</dbReference>
<keyword evidence="9" id="KW-0378">Hydrolase</keyword>
<evidence type="ECO:0000256" key="5">
    <source>
        <dbReference type="ARBA" id="ARBA00010550"/>
    </source>
</evidence>
<evidence type="ECO:0000313" key="19">
    <source>
        <dbReference type="RefSeq" id="XP_018026030.1"/>
    </source>
</evidence>
<feature type="domain" description="AAA+ ATPase" evidence="17">
    <location>
        <begin position="401"/>
        <end position="538"/>
    </location>
</feature>
<dbReference type="NCBIfam" id="TIGR01241">
    <property type="entry name" value="FtsH_fam"/>
    <property type="match status" value="1"/>
</dbReference>
<keyword evidence="18" id="KW-1185">Reference proteome</keyword>
<dbReference type="SUPFAM" id="SSF140990">
    <property type="entry name" value="FtsH protease domain-like"/>
    <property type="match status" value="1"/>
</dbReference>
<organism evidence="18 19">
    <name type="scientific">Hyalella azteca</name>
    <name type="common">Amphipod</name>
    <dbReference type="NCBI Taxonomy" id="294128"/>
    <lineage>
        <taxon>Eukaryota</taxon>
        <taxon>Metazoa</taxon>
        <taxon>Ecdysozoa</taxon>
        <taxon>Arthropoda</taxon>
        <taxon>Crustacea</taxon>
        <taxon>Multicrustacea</taxon>
        <taxon>Malacostraca</taxon>
        <taxon>Eumalacostraca</taxon>
        <taxon>Peracarida</taxon>
        <taxon>Amphipoda</taxon>
        <taxon>Senticaudata</taxon>
        <taxon>Talitrida</taxon>
        <taxon>Talitroidea</taxon>
        <taxon>Hyalellidae</taxon>
        <taxon>Hyalella</taxon>
    </lineage>
</organism>
<protein>
    <submittedName>
        <fullName evidence="19">ATP-dependent zinc metalloprotease YME1L</fullName>
    </submittedName>
</protein>
<comment type="subcellular location">
    <subcellularLocation>
        <location evidence="3">Membrane</location>
    </subcellularLocation>
    <subcellularLocation>
        <location evidence="2">Mitochondrion</location>
    </subcellularLocation>
</comment>
<keyword evidence="12 19" id="KW-0482">Metalloprotease</keyword>
<dbReference type="InterPro" id="IPR037219">
    <property type="entry name" value="Peptidase_M41-like"/>
</dbReference>
<dbReference type="InterPro" id="IPR041569">
    <property type="entry name" value="AAA_lid_3"/>
</dbReference>
<evidence type="ECO:0000256" key="16">
    <source>
        <dbReference type="SAM" id="Phobius"/>
    </source>
</evidence>
<evidence type="ECO:0000256" key="3">
    <source>
        <dbReference type="ARBA" id="ARBA00004370"/>
    </source>
</evidence>
<accession>A0A8B7PJ68</accession>
<keyword evidence="7" id="KW-0479">Metal-binding</keyword>
<dbReference type="OrthoDB" id="6362170at2759"/>
<dbReference type="FunFam" id="1.10.8.60:FF:000001">
    <property type="entry name" value="ATP-dependent zinc metalloprotease FtsH"/>
    <property type="match status" value="1"/>
</dbReference>
<dbReference type="GO" id="GO:0005743">
    <property type="term" value="C:mitochondrial inner membrane"/>
    <property type="evidence" value="ECO:0007669"/>
    <property type="project" value="TreeGrafter"/>
</dbReference>
<dbReference type="CDD" id="cd19501">
    <property type="entry name" value="RecA-like_FtsH"/>
    <property type="match status" value="1"/>
</dbReference>
<dbReference type="InterPro" id="IPR003593">
    <property type="entry name" value="AAA+_ATPase"/>
</dbReference>
<dbReference type="KEGG" id="hazt:108681506"/>
<dbReference type="PANTHER" id="PTHR23076">
    <property type="entry name" value="METALLOPROTEASE M41 FTSH"/>
    <property type="match status" value="1"/>
</dbReference>
<dbReference type="RefSeq" id="XP_018026030.1">
    <property type="nucleotide sequence ID" value="XM_018170541.2"/>
</dbReference>
<evidence type="ECO:0000256" key="1">
    <source>
        <dbReference type="ARBA" id="ARBA00001947"/>
    </source>
</evidence>
<sequence length="812" mass="87906">MMFGACSSAVHNQVLVPLSYLVSQASAGVFANTRSVLSNSSGHGRSSNGFKSKATTAEMLSAESASPTQLSKILSILRPAQNNPFSSEENLTLKTEQSKSFEALDVEDANDVVKHLIGNNREETIINLLGNHLQNPRISFKALQASLPSGPLSEAVQDTLHAIKPFRKKRKASHWAESYVSTESFLGNKHSSASSGGEIKPQSVSILLQRLGALNSSGQPLLAAAHRVQLESTRTFKTLRSTEQETFRHQSMRERLRGRPVSPVPPSPTDATASAAAAANSSRLKKAAQQQVKVAFAEGYLAADSSASGGKKEKSRAMRWLRNFQQMLAIVVLLAVLASVMSTMGGSLFRMNVTNGNEVLPEEITVTFDDVRGVEEAKQELEEIVEFLKSPEKFTSLGAELPKGVLLVGPPGTGKTLLARAVAGEAGVPFFHAAGPEFDEILVGQGARRVRDLFRAAKSRAPCVIFIDEIDSVGAKRTNSVLHPYANQTINQLLAEMDGFHKNEGVIVLGATNRRDDLDKALLRPGRFDVEVQVPIPDLAGRREIFQYYLGKVKIGGDVELEVLSRGTTGFTGADIKNVVNQAALRAAADMVEAVTMKHLEAARDKVLMGPEKKSRIPDEEVNLVTAYHEGGHTLVAHYTKHCHPLHKVTIIPRGPSLGHTAYIPAKEQYNVTRAQMLATLDSLMGGRAAEELIFGSEMITSGASSDLKQATSVATHMVKDLGMSDRVGLRTFEDNSGQLIGSGDSLSTSTKEAIDAEIKRLLQESYERARTILRTHAKEHKALAEALLKYETLDADDIKAILDGRSVSKDT</sequence>
<comment type="cofactor">
    <cofactor evidence="1">
        <name>Zn(2+)</name>
        <dbReference type="ChEBI" id="CHEBI:29105"/>
    </cofactor>
</comment>
<dbReference type="GO" id="GO:0016887">
    <property type="term" value="F:ATP hydrolysis activity"/>
    <property type="evidence" value="ECO:0007669"/>
    <property type="project" value="InterPro"/>
</dbReference>
<dbReference type="FunFam" id="3.40.50.300:FF:000175">
    <property type="entry name" value="ATP-dependent zinc metalloprotease FTSH 4"/>
    <property type="match status" value="1"/>
</dbReference>
<dbReference type="GO" id="GO:0004176">
    <property type="term" value="F:ATP-dependent peptidase activity"/>
    <property type="evidence" value="ECO:0007669"/>
    <property type="project" value="InterPro"/>
</dbReference>
<dbReference type="FunFam" id="1.20.58.760:FF:000002">
    <property type="entry name" value="ATP-dependent zinc metalloprotease FtsH"/>
    <property type="match status" value="1"/>
</dbReference>
<evidence type="ECO:0000256" key="12">
    <source>
        <dbReference type="ARBA" id="ARBA00023049"/>
    </source>
</evidence>
<evidence type="ECO:0000256" key="4">
    <source>
        <dbReference type="ARBA" id="ARBA00010044"/>
    </source>
</evidence>
<dbReference type="PANTHER" id="PTHR23076:SF97">
    <property type="entry name" value="ATP-DEPENDENT ZINC METALLOPROTEASE YME1L1"/>
    <property type="match status" value="1"/>
</dbReference>
<dbReference type="Proteomes" id="UP000694843">
    <property type="component" value="Unplaced"/>
</dbReference>
<evidence type="ECO:0000256" key="10">
    <source>
        <dbReference type="ARBA" id="ARBA00022833"/>
    </source>
</evidence>
<dbReference type="InterPro" id="IPR005936">
    <property type="entry name" value="FtsH"/>
</dbReference>
<keyword evidence="8" id="KW-0547">Nucleotide-binding</keyword>
<name>A0A8B7PJ68_HYAAZ</name>
<dbReference type="InterPro" id="IPR003960">
    <property type="entry name" value="ATPase_AAA_CS"/>
</dbReference>
<evidence type="ECO:0000256" key="9">
    <source>
        <dbReference type="ARBA" id="ARBA00022801"/>
    </source>
</evidence>
<dbReference type="GO" id="GO:0046872">
    <property type="term" value="F:metal ion binding"/>
    <property type="evidence" value="ECO:0007669"/>
    <property type="project" value="UniProtKB-KW"/>
</dbReference>
<keyword evidence="13" id="KW-0496">Mitochondrion</keyword>
<keyword evidence="16" id="KW-1133">Transmembrane helix</keyword>
<evidence type="ECO:0000256" key="7">
    <source>
        <dbReference type="ARBA" id="ARBA00022723"/>
    </source>
</evidence>
<dbReference type="GeneID" id="108681506"/>
<feature type="compositionally biased region" description="Basic and acidic residues" evidence="15">
    <location>
        <begin position="240"/>
        <end position="257"/>
    </location>
</feature>
<dbReference type="HAMAP" id="MF_01458">
    <property type="entry name" value="FtsH"/>
    <property type="match status" value="1"/>
</dbReference>
<comment type="similarity">
    <text evidence="4">In the C-terminal section; belongs to the peptidase M41 family.</text>
</comment>
<evidence type="ECO:0000259" key="17">
    <source>
        <dbReference type="SMART" id="SM00382"/>
    </source>
</evidence>
<evidence type="ECO:0000256" key="2">
    <source>
        <dbReference type="ARBA" id="ARBA00004173"/>
    </source>
</evidence>
<dbReference type="SMART" id="SM00382">
    <property type="entry name" value="AAA"/>
    <property type="match status" value="1"/>
</dbReference>
<gene>
    <name evidence="19" type="primary">LOC108681506</name>
</gene>
<dbReference type="PROSITE" id="PS00674">
    <property type="entry name" value="AAA"/>
    <property type="match status" value="1"/>
</dbReference>
<evidence type="ECO:0000256" key="8">
    <source>
        <dbReference type="ARBA" id="ARBA00022741"/>
    </source>
</evidence>
<dbReference type="GO" id="GO:0005524">
    <property type="term" value="F:ATP binding"/>
    <property type="evidence" value="ECO:0007669"/>
    <property type="project" value="UniProtKB-KW"/>
</dbReference>
<reference evidence="19" key="1">
    <citation type="submission" date="2025-08" db="UniProtKB">
        <authorList>
            <consortium name="RefSeq"/>
        </authorList>
    </citation>
    <scope>IDENTIFICATION</scope>
    <source>
        <tissue evidence="19">Whole organism</tissue>
    </source>
</reference>
<dbReference type="Gene3D" id="3.40.50.300">
    <property type="entry name" value="P-loop containing nucleotide triphosphate hydrolases"/>
    <property type="match status" value="1"/>
</dbReference>
<dbReference type="AlphaFoldDB" id="A0A8B7PJ68"/>
<dbReference type="Pfam" id="PF17862">
    <property type="entry name" value="AAA_lid_3"/>
    <property type="match status" value="1"/>
</dbReference>
<evidence type="ECO:0000256" key="13">
    <source>
        <dbReference type="ARBA" id="ARBA00023128"/>
    </source>
</evidence>
<proteinExistence type="inferred from homology"/>
<dbReference type="Pfam" id="PF00004">
    <property type="entry name" value="AAA"/>
    <property type="match status" value="1"/>
</dbReference>
<dbReference type="Gene3D" id="1.10.8.60">
    <property type="match status" value="1"/>
</dbReference>
<dbReference type="Pfam" id="PF01434">
    <property type="entry name" value="Peptidase_M41"/>
    <property type="match status" value="1"/>
</dbReference>
<feature type="transmembrane region" description="Helical" evidence="16">
    <location>
        <begin position="328"/>
        <end position="349"/>
    </location>
</feature>
<dbReference type="InterPro" id="IPR000642">
    <property type="entry name" value="Peptidase_M41"/>
</dbReference>
<evidence type="ECO:0000313" key="18">
    <source>
        <dbReference type="Proteomes" id="UP000694843"/>
    </source>
</evidence>
<evidence type="ECO:0000256" key="6">
    <source>
        <dbReference type="ARBA" id="ARBA00022670"/>
    </source>
</evidence>
<evidence type="ECO:0000256" key="15">
    <source>
        <dbReference type="SAM" id="MobiDB-lite"/>
    </source>
</evidence>
<dbReference type="GO" id="GO:0004222">
    <property type="term" value="F:metalloendopeptidase activity"/>
    <property type="evidence" value="ECO:0007669"/>
    <property type="project" value="InterPro"/>
</dbReference>
<keyword evidence="6" id="KW-0645">Protease</keyword>
<keyword evidence="10" id="KW-0862">Zinc</keyword>
<feature type="region of interest" description="Disordered" evidence="15">
    <location>
        <begin position="239"/>
        <end position="272"/>
    </location>
</feature>
<dbReference type="GO" id="GO:0007005">
    <property type="term" value="P:mitochondrion organization"/>
    <property type="evidence" value="ECO:0007669"/>
    <property type="project" value="TreeGrafter"/>
</dbReference>
<dbReference type="SUPFAM" id="SSF52540">
    <property type="entry name" value="P-loop containing nucleoside triphosphate hydrolases"/>
    <property type="match status" value="1"/>
</dbReference>
<dbReference type="CTD" id="37636"/>
<keyword evidence="14 16" id="KW-0472">Membrane</keyword>
<dbReference type="InterPro" id="IPR003959">
    <property type="entry name" value="ATPase_AAA_core"/>
</dbReference>
<keyword evidence="11" id="KW-0067">ATP-binding</keyword>